<dbReference type="PANTHER" id="PTHR43283">
    <property type="entry name" value="BETA-LACTAMASE-RELATED"/>
    <property type="match status" value="1"/>
</dbReference>
<feature type="signal peptide" evidence="1">
    <location>
        <begin position="1"/>
        <end position="19"/>
    </location>
</feature>
<evidence type="ECO:0000256" key="1">
    <source>
        <dbReference type="SAM" id="SignalP"/>
    </source>
</evidence>
<dbReference type="SUPFAM" id="SSF56601">
    <property type="entry name" value="beta-lactamase/transpeptidase-like"/>
    <property type="match status" value="1"/>
</dbReference>
<name>A0A285MV68_9FLAO</name>
<dbReference type="EMBL" id="OBEH01000004">
    <property type="protein sequence ID" value="SNZ01075.1"/>
    <property type="molecule type" value="Genomic_DNA"/>
</dbReference>
<evidence type="ECO:0000313" key="4">
    <source>
        <dbReference type="Proteomes" id="UP000219048"/>
    </source>
</evidence>
<feature type="domain" description="Beta-lactamase-related" evidence="2">
    <location>
        <begin position="43"/>
        <end position="353"/>
    </location>
</feature>
<dbReference type="RefSeq" id="WP_207763897.1">
    <property type="nucleotide sequence ID" value="NZ_OBEH01000004.1"/>
</dbReference>
<dbReference type="Proteomes" id="UP000219048">
    <property type="component" value="Unassembled WGS sequence"/>
</dbReference>
<evidence type="ECO:0000259" key="2">
    <source>
        <dbReference type="Pfam" id="PF00144"/>
    </source>
</evidence>
<dbReference type="PROSITE" id="PS51257">
    <property type="entry name" value="PROKAR_LIPOPROTEIN"/>
    <property type="match status" value="1"/>
</dbReference>
<gene>
    <name evidence="3" type="ORF">SAMN06265377_2905</name>
</gene>
<keyword evidence="4" id="KW-1185">Reference proteome</keyword>
<dbReference type="Gene3D" id="3.40.710.10">
    <property type="entry name" value="DD-peptidase/beta-lactamase superfamily"/>
    <property type="match status" value="1"/>
</dbReference>
<dbReference type="InterPro" id="IPR012338">
    <property type="entry name" value="Beta-lactam/transpept-like"/>
</dbReference>
<dbReference type="InterPro" id="IPR050789">
    <property type="entry name" value="Diverse_Enzym_Activities"/>
</dbReference>
<reference evidence="4" key="1">
    <citation type="submission" date="2017-09" db="EMBL/GenBank/DDBJ databases">
        <authorList>
            <person name="Varghese N."/>
            <person name="Submissions S."/>
        </authorList>
    </citation>
    <scope>NUCLEOTIDE SEQUENCE [LARGE SCALE GENOMIC DNA]</scope>
    <source>
        <strain evidence="4">DSM 25885</strain>
    </source>
</reference>
<accession>A0A285MV68</accession>
<evidence type="ECO:0000313" key="3">
    <source>
        <dbReference type="EMBL" id="SNZ01075.1"/>
    </source>
</evidence>
<dbReference type="Pfam" id="PF00144">
    <property type="entry name" value="Beta-lactamase"/>
    <property type="match status" value="1"/>
</dbReference>
<protein>
    <submittedName>
        <fullName evidence="3">CubicO group peptidase, beta-lactamase class C family</fullName>
    </submittedName>
</protein>
<feature type="chain" id="PRO_5012673555" evidence="1">
    <location>
        <begin position="20"/>
        <end position="367"/>
    </location>
</feature>
<dbReference type="AlphaFoldDB" id="A0A285MV68"/>
<sequence length="367" mass="42676">MKKYYYLKIITLVFSLSFASCFSQDDIEIKSYIGVYVPKDSLDSYILSKMKELDIPGVSFAIINDGKVAYRNTFGYANKEEKIAVSDKTIFEAASLSKSVFAFFAMKYVEEGRLDLDKPLFEYLPYPDIEHDARYKKITARMVLSHRSGFPNWRENETDRKLKIKFDPGTGYEYSGEGYQYLAKVLKHLDNTDWMGLENSFQNMVAKPLDMKHTVFVPNSYIMKKKAEPYNKNGKRVDWKNSYWYKKDKDKFVAPSSMHTESLDFSKWMIAIMNKELLSLESYDELLKHHSKTATTSTGMNIYYTLGFLNPDGKYSTTYIHDGNNEGFTSWFLIDTEKDWGYVLFTNSDNGGGLGNNLWNYLEKEKY</sequence>
<organism evidence="3 4">
    <name type="scientific">Flagellimonas pacifica</name>
    <dbReference type="NCBI Taxonomy" id="1247520"/>
    <lineage>
        <taxon>Bacteria</taxon>
        <taxon>Pseudomonadati</taxon>
        <taxon>Bacteroidota</taxon>
        <taxon>Flavobacteriia</taxon>
        <taxon>Flavobacteriales</taxon>
        <taxon>Flavobacteriaceae</taxon>
        <taxon>Flagellimonas</taxon>
    </lineage>
</organism>
<dbReference type="InterPro" id="IPR001466">
    <property type="entry name" value="Beta-lactam-related"/>
</dbReference>
<dbReference type="PANTHER" id="PTHR43283:SF18">
    <property type="match status" value="1"/>
</dbReference>
<keyword evidence="1" id="KW-0732">Signal</keyword>
<proteinExistence type="predicted"/>